<dbReference type="PANTHER" id="PTHR10188">
    <property type="entry name" value="L-ASPARAGINASE"/>
    <property type="match status" value="1"/>
</dbReference>
<dbReference type="GO" id="GO:0016811">
    <property type="term" value="F:hydrolase activity, acting on carbon-nitrogen (but not peptide) bonds, in linear amides"/>
    <property type="evidence" value="ECO:0007669"/>
    <property type="project" value="UniProtKB-ARBA"/>
</dbReference>
<feature type="binding site" evidence="6">
    <location>
        <begin position="205"/>
        <end position="208"/>
    </location>
    <ligand>
        <name>substrate</name>
    </ligand>
</feature>
<feature type="site" description="Cleavage; by autolysis" evidence="7">
    <location>
        <begin position="154"/>
        <end position="155"/>
    </location>
</feature>
<dbReference type="FunFam" id="3.60.20.30:FF:000001">
    <property type="entry name" value="Isoaspartyl peptidase/L-asparaginase"/>
    <property type="match status" value="1"/>
</dbReference>
<dbReference type="Proteomes" id="UP000595362">
    <property type="component" value="Chromosome"/>
</dbReference>
<dbReference type="GO" id="GO:0006508">
    <property type="term" value="P:proteolysis"/>
    <property type="evidence" value="ECO:0007669"/>
    <property type="project" value="UniProtKB-KW"/>
</dbReference>
<feature type="active site" description="Nucleophile" evidence="5">
    <location>
        <position position="155"/>
    </location>
</feature>
<dbReference type="GO" id="GO:0008233">
    <property type="term" value="F:peptidase activity"/>
    <property type="evidence" value="ECO:0007669"/>
    <property type="project" value="UniProtKB-KW"/>
</dbReference>
<dbReference type="Gene3D" id="3.60.20.30">
    <property type="entry name" value="(Glycosyl)asparaginase"/>
    <property type="match status" value="1"/>
</dbReference>
<dbReference type="AlphaFoldDB" id="A0A7T5R0I5"/>
<evidence type="ECO:0000313" key="9">
    <source>
        <dbReference type="Proteomes" id="UP000595362"/>
    </source>
</evidence>
<dbReference type="CDD" id="cd04701">
    <property type="entry name" value="Asparaginase_2"/>
    <property type="match status" value="1"/>
</dbReference>
<evidence type="ECO:0000256" key="4">
    <source>
        <dbReference type="ARBA" id="ARBA00069124"/>
    </source>
</evidence>
<dbReference type="PANTHER" id="PTHR10188:SF6">
    <property type="entry name" value="N(4)-(BETA-N-ACETYLGLUCOSAMINYL)-L-ASPARAGINASE"/>
    <property type="match status" value="1"/>
</dbReference>
<dbReference type="InterPro" id="IPR000246">
    <property type="entry name" value="Peptidase_T2"/>
</dbReference>
<protein>
    <recommendedName>
        <fullName evidence="4">Isoaspartyl peptidase</fullName>
    </recommendedName>
</protein>
<accession>A0A7T5R0I5</accession>
<evidence type="ECO:0000256" key="5">
    <source>
        <dbReference type="PIRSR" id="PIRSR600246-1"/>
    </source>
</evidence>
<keyword evidence="3" id="KW-0068">Autocatalytic cleavage</keyword>
<name>A0A7T5R0I5_9BACT</name>
<evidence type="ECO:0000313" key="8">
    <source>
        <dbReference type="EMBL" id="QQG35287.1"/>
    </source>
</evidence>
<keyword evidence="2" id="KW-0378">Hydrolase</keyword>
<organism evidence="8 9">
    <name type="scientific">Micavibrio aeruginosavorus</name>
    <dbReference type="NCBI Taxonomy" id="349221"/>
    <lineage>
        <taxon>Bacteria</taxon>
        <taxon>Pseudomonadati</taxon>
        <taxon>Bdellovibrionota</taxon>
        <taxon>Bdellovibrionia</taxon>
        <taxon>Bdellovibrionales</taxon>
        <taxon>Pseudobdellovibrionaceae</taxon>
        <taxon>Micavibrio</taxon>
    </lineage>
</organism>
<proteinExistence type="predicted"/>
<evidence type="ECO:0000256" key="3">
    <source>
        <dbReference type="ARBA" id="ARBA00022813"/>
    </source>
</evidence>
<dbReference type="InterPro" id="IPR029055">
    <property type="entry name" value="Ntn_hydrolases_N"/>
</dbReference>
<evidence type="ECO:0000256" key="7">
    <source>
        <dbReference type="PIRSR" id="PIRSR600246-3"/>
    </source>
</evidence>
<dbReference type="EMBL" id="CP066681">
    <property type="protein sequence ID" value="QQG35287.1"/>
    <property type="molecule type" value="Genomic_DNA"/>
</dbReference>
<gene>
    <name evidence="8" type="ORF">HYS17_06920</name>
</gene>
<reference evidence="8 9" key="1">
    <citation type="submission" date="2020-07" db="EMBL/GenBank/DDBJ databases">
        <title>Huge and variable diversity of episymbiotic CPR bacteria and DPANN archaea in groundwater ecosystems.</title>
        <authorList>
            <person name="He C.Y."/>
            <person name="Keren R."/>
            <person name="Whittaker M."/>
            <person name="Farag I.F."/>
            <person name="Doudna J."/>
            <person name="Cate J.H.D."/>
            <person name="Banfield J.F."/>
        </authorList>
    </citation>
    <scope>NUCLEOTIDE SEQUENCE [LARGE SCALE GENOMIC DNA]</scope>
    <source>
        <strain evidence="8">NC_groundwater_70_Ag_B-0.1um_54_66</strain>
    </source>
</reference>
<evidence type="ECO:0000256" key="1">
    <source>
        <dbReference type="ARBA" id="ARBA00022670"/>
    </source>
</evidence>
<dbReference type="Pfam" id="PF01112">
    <property type="entry name" value="Asparaginase_2"/>
    <property type="match status" value="2"/>
</dbReference>
<keyword evidence="1" id="KW-0645">Protease</keyword>
<sequence length="286" mass="30175">MHGLVIHGGAYKTRRDFTAHDEFLREVLAEGHKRLAAGESALDVAVQAVAMMEDCGLFHAGRGTGRNSAGYHELDASLMDGATGQAGAVASLRTIRNPIRAAQMVMEKSPHVFMVAEGAENFLRHHGIETVDPDTYFRHDMERDGPAIKDTAHGTVGAVALDRDGRLAAATSTAGIPNKLEGRVGDTPIIGAATFADDRIALSATGHGEYFIRAVAAYDVAAQCRYAGRTLDAAMDDVLQTKIGEKGGWGGMIAITRGGDVKLGFNATGMHGGFVLEDGHIHVGVS</sequence>
<evidence type="ECO:0000256" key="2">
    <source>
        <dbReference type="ARBA" id="ARBA00022801"/>
    </source>
</evidence>
<feature type="binding site" evidence="6">
    <location>
        <begin position="183"/>
        <end position="186"/>
    </location>
    <ligand>
        <name>substrate</name>
    </ligand>
</feature>
<dbReference type="SUPFAM" id="SSF56235">
    <property type="entry name" value="N-terminal nucleophile aminohydrolases (Ntn hydrolases)"/>
    <property type="match status" value="1"/>
</dbReference>
<evidence type="ECO:0000256" key="6">
    <source>
        <dbReference type="PIRSR" id="PIRSR600246-2"/>
    </source>
</evidence>